<dbReference type="GeneID" id="99728462"/>
<feature type="region of interest" description="Disordered" evidence="2">
    <location>
        <begin position="1"/>
        <end position="24"/>
    </location>
</feature>
<organism evidence="3 4">
    <name type="scientific">Achromobacter marplatensis</name>
    <dbReference type="NCBI Taxonomy" id="470868"/>
    <lineage>
        <taxon>Bacteria</taxon>
        <taxon>Pseudomonadati</taxon>
        <taxon>Pseudomonadota</taxon>
        <taxon>Betaproteobacteria</taxon>
        <taxon>Burkholderiales</taxon>
        <taxon>Alcaligenaceae</taxon>
        <taxon>Achromobacter</taxon>
    </lineage>
</organism>
<dbReference type="AlphaFoldDB" id="A0AA42W8Q2"/>
<evidence type="ECO:0000313" key="4">
    <source>
        <dbReference type="Proteomes" id="UP001161276"/>
    </source>
</evidence>
<feature type="compositionally biased region" description="Low complexity" evidence="2">
    <location>
        <begin position="15"/>
        <end position="24"/>
    </location>
</feature>
<accession>A0AA42W8Q2</accession>
<gene>
    <name evidence="3" type="ORF">N5K24_05470</name>
</gene>
<dbReference type="Gene3D" id="3.40.190.150">
    <property type="entry name" value="Bordetella uptake gene, domain 1"/>
    <property type="match status" value="1"/>
</dbReference>
<dbReference type="PANTHER" id="PTHR42928:SF5">
    <property type="entry name" value="BLR1237 PROTEIN"/>
    <property type="match status" value="1"/>
</dbReference>
<dbReference type="InterPro" id="IPR005064">
    <property type="entry name" value="BUG"/>
</dbReference>
<dbReference type="Pfam" id="PF03401">
    <property type="entry name" value="TctC"/>
    <property type="match status" value="1"/>
</dbReference>
<sequence>MIRPSDSRPCRKLSRAASPRAGRAQSARGAGFWRSWLRRACGGLAACAALAAAVPASAADWPARPMTIVVNGGPGSLPDLFARPLAERLHNAFGQPVVVENKPGAGGLLAMQQLKSAPADGYTLALVTNAHLVWNPYIFPALTYDPVRDVVPVSPLAVIPMALTVNDKVPAQSLAQLFALARQQPGRLNYASSGNGSPPHVLFEMLREQAGVDIMHVPFKTGTGALNSVLAGDTQMYFAGTALVEPMVKEGRLRVLAISDAVPDAAFGRAPTLAQQDFRGFEGAVWLGLAARAGTPEAIVKRLNAEIGRAQQDGAMRQMYASHGSLPYHLEASAFAQRVADEREATGPVLRKLGIKPD</sequence>
<evidence type="ECO:0000313" key="3">
    <source>
        <dbReference type="EMBL" id="MDH2049831.1"/>
    </source>
</evidence>
<dbReference type="RefSeq" id="WP_234818198.1">
    <property type="nucleotide sequence ID" value="NZ_CADIJU010000001.1"/>
</dbReference>
<dbReference type="Gene3D" id="3.40.190.10">
    <property type="entry name" value="Periplasmic binding protein-like II"/>
    <property type="match status" value="1"/>
</dbReference>
<protein>
    <submittedName>
        <fullName evidence="3">Tripartite tricarboxylate transporter substrate binding protein</fullName>
    </submittedName>
</protein>
<comment type="similarity">
    <text evidence="1">Belongs to the UPF0065 (bug) family.</text>
</comment>
<evidence type="ECO:0000256" key="2">
    <source>
        <dbReference type="SAM" id="MobiDB-lite"/>
    </source>
</evidence>
<name>A0AA42W8Q2_9BURK</name>
<comment type="caution">
    <text evidence="3">The sequence shown here is derived from an EMBL/GenBank/DDBJ whole genome shotgun (WGS) entry which is preliminary data.</text>
</comment>
<proteinExistence type="inferred from homology"/>
<dbReference type="EMBL" id="JAOCKG010000002">
    <property type="protein sequence ID" value="MDH2049831.1"/>
    <property type="molecule type" value="Genomic_DNA"/>
</dbReference>
<dbReference type="InterPro" id="IPR042100">
    <property type="entry name" value="Bug_dom1"/>
</dbReference>
<dbReference type="PANTHER" id="PTHR42928">
    <property type="entry name" value="TRICARBOXYLATE-BINDING PROTEIN"/>
    <property type="match status" value="1"/>
</dbReference>
<evidence type="ECO:0000256" key="1">
    <source>
        <dbReference type="ARBA" id="ARBA00006987"/>
    </source>
</evidence>
<reference evidence="3" key="1">
    <citation type="submission" date="2022-09" db="EMBL/GenBank/DDBJ databases">
        <title>Intensive care unit water sources are persistently colonized with multi-drug resistant bacteria and are the site of extensive horizontal gene transfer of antibiotic resistance genes.</title>
        <authorList>
            <person name="Diorio-Toth L."/>
        </authorList>
    </citation>
    <scope>NUCLEOTIDE SEQUENCE</scope>
    <source>
        <strain evidence="3">GD03676</strain>
    </source>
</reference>
<dbReference type="SUPFAM" id="SSF53850">
    <property type="entry name" value="Periplasmic binding protein-like II"/>
    <property type="match status" value="1"/>
</dbReference>
<dbReference type="Proteomes" id="UP001161276">
    <property type="component" value="Unassembled WGS sequence"/>
</dbReference>
<dbReference type="PIRSF" id="PIRSF017082">
    <property type="entry name" value="YflP"/>
    <property type="match status" value="1"/>
</dbReference>
<dbReference type="CDD" id="cd07012">
    <property type="entry name" value="PBP2_Bug_TTT"/>
    <property type="match status" value="1"/>
</dbReference>